<dbReference type="InterPro" id="IPR011009">
    <property type="entry name" value="Kinase-like_dom_sf"/>
</dbReference>
<dbReference type="Gene3D" id="1.10.510.10">
    <property type="entry name" value="Transferase(Phosphotransferase) domain 1"/>
    <property type="match status" value="1"/>
</dbReference>
<feature type="domain" description="Protein kinase" evidence="1">
    <location>
        <begin position="29"/>
        <end position="350"/>
    </location>
</feature>
<name>A0ABS5PVS3_9FIRM</name>
<reference evidence="2 3" key="1">
    <citation type="submission" date="2021-05" db="EMBL/GenBank/DDBJ databases">
        <title>Fusibacter ferrireducens sp. nov., an anaerobic, sulfur- and Fe-reducing bacterium isolated from the mangrove sediment.</title>
        <authorList>
            <person name="Qiu D."/>
        </authorList>
    </citation>
    <scope>NUCLEOTIDE SEQUENCE [LARGE SCALE GENOMIC DNA]</scope>
    <source>
        <strain evidence="2 3">DSM 12116</strain>
    </source>
</reference>
<dbReference type="Pfam" id="PF00069">
    <property type="entry name" value="Pkinase"/>
    <property type="match status" value="1"/>
</dbReference>
<organism evidence="2 3">
    <name type="scientific">Fusibacter paucivorans</name>
    <dbReference type="NCBI Taxonomy" id="76009"/>
    <lineage>
        <taxon>Bacteria</taxon>
        <taxon>Bacillati</taxon>
        <taxon>Bacillota</taxon>
        <taxon>Clostridia</taxon>
        <taxon>Eubacteriales</taxon>
        <taxon>Eubacteriales Family XII. Incertae Sedis</taxon>
        <taxon>Fusibacter</taxon>
    </lineage>
</organism>
<dbReference type="PANTHER" id="PTHR44167:SF24">
    <property type="entry name" value="SERINE_THREONINE-PROTEIN KINASE CHK2"/>
    <property type="match status" value="1"/>
</dbReference>
<proteinExistence type="predicted"/>
<accession>A0ABS5PVS3</accession>
<dbReference type="PANTHER" id="PTHR44167">
    <property type="entry name" value="OVARIAN-SPECIFIC SERINE/THREONINE-PROTEIN KINASE LOK-RELATED"/>
    <property type="match status" value="1"/>
</dbReference>
<dbReference type="Proteomes" id="UP000746471">
    <property type="component" value="Unassembled WGS sequence"/>
</dbReference>
<dbReference type="RefSeq" id="WP_213238148.1">
    <property type="nucleotide sequence ID" value="NZ_JAHBCL010000035.1"/>
</dbReference>
<comment type="caution">
    <text evidence="2">The sequence shown here is derived from an EMBL/GenBank/DDBJ whole genome shotgun (WGS) entry which is preliminary data.</text>
</comment>
<dbReference type="PROSITE" id="PS50011">
    <property type="entry name" value="PROTEIN_KINASE_DOM"/>
    <property type="match status" value="1"/>
</dbReference>
<dbReference type="SMART" id="SM00220">
    <property type="entry name" value="S_TKc"/>
    <property type="match status" value="1"/>
</dbReference>
<dbReference type="EMBL" id="JAHBCL010000035">
    <property type="protein sequence ID" value="MBS7528287.1"/>
    <property type="molecule type" value="Genomic_DNA"/>
</dbReference>
<evidence type="ECO:0000313" key="2">
    <source>
        <dbReference type="EMBL" id="MBS7528287.1"/>
    </source>
</evidence>
<evidence type="ECO:0000313" key="3">
    <source>
        <dbReference type="Proteomes" id="UP000746471"/>
    </source>
</evidence>
<protein>
    <recommendedName>
        <fullName evidence="1">Protein kinase domain-containing protein</fullName>
    </recommendedName>
</protein>
<evidence type="ECO:0000259" key="1">
    <source>
        <dbReference type="PROSITE" id="PS50011"/>
    </source>
</evidence>
<keyword evidence="3" id="KW-1185">Reference proteome</keyword>
<dbReference type="InterPro" id="IPR000719">
    <property type="entry name" value="Prot_kinase_dom"/>
</dbReference>
<dbReference type="SUPFAM" id="SSF56112">
    <property type="entry name" value="Protein kinase-like (PK-like)"/>
    <property type="match status" value="1"/>
</dbReference>
<gene>
    <name evidence="2" type="ORF">KHM83_16480</name>
</gene>
<sequence>MSENNRFALKKDDVITLSPYKNGENPETCRISGIVGEGGSTICYKASIDGKMGRLKEFYPRDTALEGLAPHYFHLKRTATNQLTAVGEAMTARYRQLCDDFAEVYQTLESIKCGKETRESHEILNNYIPAYKILYGYTNDVTEQASVYVWTPDDKEGQTFDQYLEYIKENPNQSPATKIFNTIKVITTITDGIKALHTAGLLHLDIKPSNFLALHDSNLEINPYAISMFDLNTLYKVDSDYKTIAGTLGYRAPEVARGEADNRSDIYAIGAMLFNALIIIDGLENEPYCDAYYKNIDDFVKSSKLLNNSEYSQNIYFRTKLSHILKMALNPNADNRYSCCEYVIEDLENLSIQLLPSVHNQSLTSSYQTLAFIDKEPEHINVTTRLQNLLYHKPLLDWVPEKVHTIDVLVIGAGTYAQKFIDLVLQAAQVPNYTLNITAITEKPSDHEAMYIQFRKGISNFVNINGKWQNHEKTPFANLNFKSISTEKEHFSKEDAEMNQQIIDELMKCHRTQPFQYILVALGDDQLNGSIANSYARKAKASKVNCSVNYLISDEVYVSRDKTNRGKPSPIRIYEPITPSSIDPELERMAFNTHLSWANSRCVDLQAEYKTFKEKYNYESSMSFAMGIRYKLKSLGIDYQRHKDLSDLAKAYANAIKVPSIFSEMVKYEHRRWVIEKVVDGWDAPRNPHGEIDFNYCVVNGSVKDHLKKLHPCLVDCSEKMPLSRADYAENNQAKWDDPEIDAALDELDHVSIGLHQCFKTYAEQRLALRDSYQKDLLVIEELVQNVGENIIIAYNHYTSCLEHIINGNRAYTERFSYFHNELINAITPMAKEDQDEIKLRLEQIKRYFFPIIERNLYRNYKAYDEILVRKIPFILTYQTKTHLALALYDGYDSDITINTNLKNITSAMMINPQKISFTYYFDKPQRLTTLVKTLSAISSFMKRKNMHMEIGLLVAVCDKLIAEAQNDLYSNLELLKTKISGFDYECIICNDEIDAIKKIVPLLFERMIDYYDGSTDLFQMSRHNQQYKKAIKEKLPYFEFDVSNKAFRKITRCENLAYIEDHSFISVDDLSIRSGQFTCESRPLEYALDYEKLWDVYSGHYCLKGSKEAFFQSINAWHHLCGVLKNFSDQNDLVLALTIGPIEAPRLSETNLFLPSYTYKGVKKLISSLIDAGVLFEGSKVRRYTSDTSKIKLIMDESYQQACQILFSDPTRFIDERLINIQKKHSESEKRLLIWYNDLKVDKIIIEPSEQEILEKLKEMAELSFINALEIDEIQSTASFVYSSERIKRIMTQPDEMLKIYTYYEVLKTGYFDDVAIDQHLMRLTDTNKESDDMVVTKGFASMHIDFSHLKNMLISSPEAILKIGETLKLKMEN</sequence>